<evidence type="ECO:0000256" key="3">
    <source>
        <dbReference type="ARBA" id="ARBA00023295"/>
    </source>
</evidence>
<keyword evidence="7" id="KW-1185">Reference proteome</keyword>
<dbReference type="PRINTS" id="PR00739">
    <property type="entry name" value="GLHYDRLASE26"/>
</dbReference>
<dbReference type="PANTHER" id="PTHR40079">
    <property type="entry name" value="MANNAN ENDO-1,4-BETA-MANNOSIDASE E-RELATED"/>
    <property type="match status" value="1"/>
</dbReference>
<dbReference type="EMBL" id="BCSY01000076">
    <property type="protein sequence ID" value="GAS97835.1"/>
    <property type="molecule type" value="Genomic_DNA"/>
</dbReference>
<evidence type="ECO:0000313" key="7">
    <source>
        <dbReference type="Proteomes" id="UP000069443"/>
    </source>
</evidence>
<feature type="active site" description="Proton donor" evidence="4">
    <location>
        <position position="133"/>
    </location>
</feature>
<dbReference type="GO" id="GO:0006080">
    <property type="term" value="P:substituted mannan metabolic process"/>
    <property type="evidence" value="ECO:0007669"/>
    <property type="project" value="InterPro"/>
</dbReference>
<name>A0A117IBG2_MYCCR</name>
<evidence type="ECO:0000256" key="4">
    <source>
        <dbReference type="PROSITE-ProRule" id="PRU01100"/>
    </source>
</evidence>
<evidence type="ECO:0000313" key="6">
    <source>
        <dbReference type="EMBL" id="GAS97835.1"/>
    </source>
</evidence>
<comment type="similarity">
    <text evidence="1 4">Belongs to the glycosyl hydrolase 26 family.</text>
</comment>
<reference evidence="7" key="2">
    <citation type="submission" date="2016-02" db="EMBL/GenBank/DDBJ databases">
        <title>Draft genome sequence of five rapidly growing Mycobacterium species.</title>
        <authorList>
            <person name="Katahira K."/>
            <person name="Gotou Y."/>
            <person name="Iida K."/>
            <person name="Ogura Y."/>
            <person name="Hayashi T."/>
        </authorList>
    </citation>
    <scope>NUCLEOTIDE SEQUENCE [LARGE SCALE GENOMIC DNA]</scope>
    <source>
        <strain evidence="7">JCM15298</strain>
    </source>
</reference>
<dbReference type="InterPro" id="IPR017853">
    <property type="entry name" value="GH"/>
</dbReference>
<reference evidence="7" key="1">
    <citation type="journal article" date="2016" name="Genome Announc.">
        <title>Draft Genome Sequences of Five Rapidly Growing Mycobacterium Species, M. thermoresistibile, M. fortuitum subsp. acetamidolyticum, M. canariasense, M. brisbanense, and M. novocastrense.</title>
        <authorList>
            <person name="Katahira K."/>
            <person name="Ogura Y."/>
            <person name="Gotoh Y."/>
            <person name="Hayashi T."/>
        </authorList>
    </citation>
    <scope>NUCLEOTIDE SEQUENCE [LARGE SCALE GENOMIC DNA]</scope>
    <source>
        <strain evidence="7">JCM15298</strain>
    </source>
</reference>
<dbReference type="InterPro" id="IPR000805">
    <property type="entry name" value="Glyco_hydro_26"/>
</dbReference>
<evidence type="ECO:0000256" key="2">
    <source>
        <dbReference type="ARBA" id="ARBA00022801"/>
    </source>
</evidence>
<accession>A0A117IBG2</accession>
<dbReference type="AlphaFoldDB" id="A0A117IBG2"/>
<dbReference type="PANTHER" id="PTHR40079:SF4">
    <property type="entry name" value="GH26 DOMAIN-CONTAINING PROTEIN-RELATED"/>
    <property type="match status" value="1"/>
</dbReference>
<dbReference type="GO" id="GO:0016985">
    <property type="term" value="F:mannan endo-1,4-beta-mannosidase activity"/>
    <property type="evidence" value="ECO:0007669"/>
    <property type="project" value="InterPro"/>
</dbReference>
<keyword evidence="3 4" id="KW-0326">Glycosidase</keyword>
<sequence length="305" mass="33613">MSLGAVTLVAASNVYRPHLQDRVFGLAANGFDDEAVKRTATTAAALGRRLDALVFYDAFSQQAPLPTALLDRIMALGVMPVLTWEPWNPEGGAAQPLYSAAQIAGGRFDAYVAMWARQVAQDGRRFMLRFGHEMNGDWYPWSVGRSGARPEDYVAAFRRVRRIFDDSGANQVQWVWSPNVIINDDRDAISHCYPGDDYVDVIGIDGYNFGDDGGHRWRTPGDLFGPTIDLVAELAPNKPVWITEVGCADRGGDKASWITDLVSFLESTDVVGLIWFEADKPGEPDWRLTSTRATGDAARAALRGW</sequence>
<dbReference type="STRING" id="228230.RMCC_4801"/>
<dbReference type="Gene3D" id="3.20.20.80">
    <property type="entry name" value="Glycosidases"/>
    <property type="match status" value="1"/>
</dbReference>
<dbReference type="PROSITE" id="PS51764">
    <property type="entry name" value="GH26"/>
    <property type="match status" value="1"/>
</dbReference>
<gene>
    <name evidence="6" type="ORF">RMCC_4801</name>
</gene>
<dbReference type="InterPro" id="IPR022790">
    <property type="entry name" value="GH26_dom"/>
</dbReference>
<proteinExistence type="inferred from homology"/>
<organism evidence="6 7">
    <name type="scientific">Mycolicibacterium canariasense</name>
    <name type="common">Mycobacterium canariasense</name>
    <dbReference type="NCBI Taxonomy" id="228230"/>
    <lineage>
        <taxon>Bacteria</taxon>
        <taxon>Bacillati</taxon>
        <taxon>Actinomycetota</taxon>
        <taxon>Actinomycetes</taxon>
        <taxon>Mycobacteriales</taxon>
        <taxon>Mycobacteriaceae</taxon>
        <taxon>Mycolicibacterium</taxon>
    </lineage>
</organism>
<dbReference type="Pfam" id="PF02156">
    <property type="entry name" value="Glyco_hydro_26"/>
    <property type="match status" value="1"/>
</dbReference>
<protein>
    <submittedName>
        <fullName evidence="6">Beta-mannanase</fullName>
    </submittedName>
</protein>
<dbReference type="SUPFAM" id="SSF51445">
    <property type="entry name" value="(Trans)glycosidases"/>
    <property type="match status" value="1"/>
</dbReference>
<evidence type="ECO:0000259" key="5">
    <source>
        <dbReference type="PROSITE" id="PS51764"/>
    </source>
</evidence>
<feature type="active site" description="Nucleophile" evidence="4">
    <location>
        <position position="244"/>
    </location>
</feature>
<keyword evidence="2 4" id="KW-0378">Hydrolase</keyword>
<feature type="domain" description="GH26" evidence="5">
    <location>
        <begin position="1"/>
        <end position="303"/>
    </location>
</feature>
<dbReference type="Proteomes" id="UP000069443">
    <property type="component" value="Unassembled WGS sequence"/>
</dbReference>
<comment type="caution">
    <text evidence="6">The sequence shown here is derived from an EMBL/GenBank/DDBJ whole genome shotgun (WGS) entry which is preliminary data.</text>
</comment>
<evidence type="ECO:0000256" key="1">
    <source>
        <dbReference type="ARBA" id="ARBA00007754"/>
    </source>
</evidence>